<keyword evidence="3" id="KW-0089">Bile pigment</keyword>
<sequence length="155" mass="17668">MNHILSTSIRESDGRYLSDSELRPLAQFVASFDTRFKTYTRLRADSETLVLNTLRQLMVSSYRDVVQVHGAKCQRDMLYTLECIAKAVLLDDPDGFMEEYVMWMQNITRALHKQDSAIVAYRSLQAQVLTALPETSAQLINSYLDKLIQALSDGL</sequence>
<evidence type="ECO:0000256" key="1">
    <source>
        <dbReference type="ARBA" id="ARBA00008182"/>
    </source>
</evidence>
<evidence type="ECO:0000313" key="5">
    <source>
        <dbReference type="Proteomes" id="UP001482513"/>
    </source>
</evidence>
<dbReference type="InterPro" id="IPR038719">
    <property type="entry name" value="Phycobilisome_asu/bsu_sf"/>
</dbReference>
<proteinExistence type="inferred from homology"/>
<evidence type="ECO:0000256" key="2">
    <source>
        <dbReference type="ARBA" id="ARBA00022991"/>
    </source>
</evidence>
<organism evidence="4 5">
    <name type="scientific">Leptolyngbya subtilissima DQ-A4</name>
    <dbReference type="NCBI Taxonomy" id="2933933"/>
    <lineage>
        <taxon>Bacteria</taxon>
        <taxon>Bacillati</taxon>
        <taxon>Cyanobacteriota</taxon>
        <taxon>Cyanophyceae</taxon>
        <taxon>Leptolyngbyales</taxon>
        <taxon>Leptolyngbyaceae</taxon>
        <taxon>Leptolyngbya group</taxon>
        <taxon>Leptolyngbya</taxon>
    </lineage>
</organism>
<dbReference type="InterPro" id="IPR012128">
    <property type="entry name" value="Phycobilisome_asu/bsu"/>
</dbReference>
<comment type="caution">
    <text evidence="4">The sequence shown here is derived from an EMBL/GenBank/DDBJ whole genome shotgun (WGS) entry which is preliminary data.</text>
</comment>
<dbReference type="SUPFAM" id="SSF46458">
    <property type="entry name" value="Globin-like"/>
    <property type="match status" value="1"/>
</dbReference>
<dbReference type="Gene3D" id="1.10.490.20">
    <property type="entry name" value="Phycocyanins"/>
    <property type="match status" value="1"/>
</dbReference>
<comment type="similarity">
    <text evidence="1">Belongs to the phycobiliprotein family.</text>
</comment>
<dbReference type="RefSeq" id="WP_190695442.1">
    <property type="nucleotide sequence ID" value="NZ_JAMPKX010000002.1"/>
</dbReference>
<evidence type="ECO:0008006" key="6">
    <source>
        <dbReference type="Google" id="ProtNLM"/>
    </source>
</evidence>
<keyword evidence="5" id="KW-1185">Reference proteome</keyword>
<reference evidence="4 5" key="1">
    <citation type="submission" date="2022-04" db="EMBL/GenBank/DDBJ databases">
        <title>Positive selection, recombination, and allopatry shape intraspecific diversity of widespread and dominant cyanobacteria.</title>
        <authorList>
            <person name="Wei J."/>
            <person name="Shu W."/>
            <person name="Hu C."/>
        </authorList>
    </citation>
    <scope>NUCLEOTIDE SEQUENCE [LARGE SCALE GENOMIC DNA]</scope>
    <source>
        <strain evidence="4 5">DQ-A4</strain>
    </source>
</reference>
<accession>A0ABV0K0G9</accession>
<dbReference type="EMBL" id="JAMPKX010000002">
    <property type="protein sequence ID" value="MEP0946223.1"/>
    <property type="molecule type" value="Genomic_DNA"/>
</dbReference>
<dbReference type="Pfam" id="PF00502">
    <property type="entry name" value="Phycobilisome"/>
    <property type="match status" value="1"/>
</dbReference>
<protein>
    <recommendedName>
        <fullName evidence="6">Phycobilisome protein</fullName>
    </recommendedName>
</protein>
<dbReference type="InterPro" id="IPR009050">
    <property type="entry name" value="Globin-like_sf"/>
</dbReference>
<name>A0ABV0K0G9_9CYAN</name>
<evidence type="ECO:0000256" key="3">
    <source>
        <dbReference type="ARBA" id="ARBA00023307"/>
    </source>
</evidence>
<dbReference type="CDD" id="cd08919">
    <property type="entry name" value="PBP-like"/>
    <property type="match status" value="1"/>
</dbReference>
<gene>
    <name evidence="4" type="ORF">NC992_05015</name>
</gene>
<evidence type="ECO:0000313" key="4">
    <source>
        <dbReference type="EMBL" id="MEP0946223.1"/>
    </source>
</evidence>
<dbReference type="Proteomes" id="UP001482513">
    <property type="component" value="Unassembled WGS sequence"/>
</dbReference>
<keyword evidence="2" id="KW-0157">Chromophore</keyword>